<dbReference type="Proteomes" id="UP000008152">
    <property type="component" value="Chromosome I"/>
</dbReference>
<dbReference type="AlphaFoldDB" id="A7MZD2"/>
<name>A7MZD2_VIBC1</name>
<dbReference type="EMBL" id="CP000789">
    <property type="protein sequence ID" value="ABU69522.1"/>
    <property type="molecule type" value="Genomic_DNA"/>
</dbReference>
<reference evidence="1 2" key="1">
    <citation type="submission" date="2007-08" db="EMBL/GenBank/DDBJ databases">
        <authorList>
            <consortium name="The Vibrio harveyi Genome Sequencing Project"/>
            <person name="Bassler B."/>
            <person name="Clifton S.W."/>
            <person name="Fulton L."/>
            <person name="Delehaunty K."/>
            <person name="Fronick C."/>
            <person name="Harrison M."/>
            <person name="Markivic C."/>
            <person name="Fulton R."/>
            <person name="Tin-Wollam A.-M."/>
            <person name="Shah N."/>
            <person name="Pepin K."/>
            <person name="Nash W."/>
            <person name="Thiruvilangam P."/>
            <person name="Bhonagiri V."/>
            <person name="Waters C."/>
            <person name="Tu K.C."/>
            <person name="Irgon J."/>
            <person name="Wilson R.K."/>
        </authorList>
    </citation>
    <scope>NUCLEOTIDE SEQUENCE [LARGE SCALE GENOMIC DNA]</scope>
    <source>
        <strain evidence="2">ATCC BAA-1116 / BB120</strain>
    </source>
</reference>
<sequence>MSKPYQTNKPNCVKGYYEKRIMIASQRQPSQLST</sequence>
<dbReference type="KEGG" id="vha:VIBHAR_00519"/>
<proteinExistence type="predicted"/>
<evidence type="ECO:0000313" key="2">
    <source>
        <dbReference type="Proteomes" id="UP000008152"/>
    </source>
</evidence>
<evidence type="ECO:0000313" key="1">
    <source>
        <dbReference type="EMBL" id="ABU69522.1"/>
    </source>
</evidence>
<protein>
    <submittedName>
        <fullName evidence="1">Uncharacterized protein</fullName>
    </submittedName>
</protein>
<organism evidence="1 2">
    <name type="scientific">Vibrio campbellii (strain ATCC BAA-1116)</name>
    <dbReference type="NCBI Taxonomy" id="2902295"/>
    <lineage>
        <taxon>Bacteria</taxon>
        <taxon>Pseudomonadati</taxon>
        <taxon>Pseudomonadota</taxon>
        <taxon>Gammaproteobacteria</taxon>
        <taxon>Vibrionales</taxon>
        <taxon>Vibrionaceae</taxon>
        <taxon>Vibrio</taxon>
    </lineage>
</organism>
<gene>
    <name evidence="1" type="ordered locus">VIBHAR_00519</name>
</gene>
<accession>A7MZD2</accession>